<dbReference type="Proteomes" id="UP000023430">
    <property type="component" value="Unassembled WGS sequence"/>
</dbReference>
<evidence type="ECO:0008006" key="3">
    <source>
        <dbReference type="Google" id="ProtNLM"/>
    </source>
</evidence>
<proteinExistence type="predicted"/>
<sequence length="221" mass="22958">MSAMATTGTVSAHSSRATRRNAIIAVVAVAVLGAIAFDTTVVSIGGEGDLRQQAFDPDRYGAEQFPRIRDFVSGKAPEAVALAEELEADRAAAVEAYGTMAGAFPVMPVTFTGTVGEGTSGIFNVAVEGLPEGTGVRVQTGPAINGTELRDIVGDISFGAFKNQIEYQDAGSGINRAMAAEVLSDLDREALTGRTVTVTGAFTMINPKNWLVTPVAFEVQG</sequence>
<gene>
    <name evidence="1" type="ORF">RISW2_00200</name>
</gene>
<evidence type="ECO:0000313" key="1">
    <source>
        <dbReference type="EMBL" id="ETX30835.1"/>
    </source>
</evidence>
<comment type="caution">
    <text evidence="1">The sequence shown here is derived from an EMBL/GenBank/DDBJ whole genome shotgun (WGS) entry which is preliminary data.</text>
</comment>
<dbReference type="SUPFAM" id="SSF141318">
    <property type="entry name" value="TM0957-like"/>
    <property type="match status" value="1"/>
</dbReference>
<dbReference type="eggNOG" id="COG5618">
    <property type="taxonomic scope" value="Bacteria"/>
</dbReference>
<keyword evidence="2" id="KW-1185">Reference proteome</keyword>
<dbReference type="AlphaFoldDB" id="X7FDE3"/>
<protein>
    <recommendedName>
        <fullName evidence="3">DUF2291 domain-containing protein</fullName>
    </recommendedName>
</protein>
<dbReference type="InterPro" id="IPR036215">
    <property type="entry name" value="TM0957-like_sf"/>
</dbReference>
<dbReference type="EMBL" id="JAME01000001">
    <property type="protein sequence ID" value="ETX30835.1"/>
    <property type="molecule type" value="Genomic_DNA"/>
</dbReference>
<organism evidence="1 2">
    <name type="scientific">Roseivivax isoporae LMG 25204</name>
    <dbReference type="NCBI Taxonomy" id="1449351"/>
    <lineage>
        <taxon>Bacteria</taxon>
        <taxon>Pseudomonadati</taxon>
        <taxon>Pseudomonadota</taxon>
        <taxon>Alphaproteobacteria</taxon>
        <taxon>Rhodobacterales</taxon>
        <taxon>Roseobacteraceae</taxon>
        <taxon>Roseivivax</taxon>
    </lineage>
</organism>
<dbReference type="PIRSF" id="PIRSF033535">
    <property type="entry name" value="UCP033535_plp"/>
    <property type="match status" value="1"/>
</dbReference>
<dbReference type="InterPro" id="IPR014582">
    <property type="entry name" value="UCP033535_lipo"/>
</dbReference>
<evidence type="ECO:0000313" key="2">
    <source>
        <dbReference type="Proteomes" id="UP000023430"/>
    </source>
</evidence>
<dbReference type="STRING" id="1449351.RISW2_00200"/>
<dbReference type="Pfam" id="PF10054">
    <property type="entry name" value="DUF2291"/>
    <property type="match status" value="1"/>
</dbReference>
<reference evidence="1 2" key="1">
    <citation type="submission" date="2014-01" db="EMBL/GenBank/DDBJ databases">
        <title>Roseivivax isoporae LMG 25204 Genome Sequencing.</title>
        <authorList>
            <person name="Lai Q."/>
            <person name="Li G."/>
            <person name="Shao Z."/>
        </authorList>
    </citation>
    <scope>NUCLEOTIDE SEQUENCE [LARGE SCALE GENOMIC DNA]</scope>
    <source>
        <strain evidence="1 2">LMG 25204</strain>
    </source>
</reference>
<dbReference type="PATRIC" id="fig|1449351.3.peg.38"/>
<name>X7FDE3_9RHOB</name>
<accession>X7FDE3</accession>